<name>A0A8K1CSF2_PYTOL</name>
<dbReference type="SUPFAM" id="SSF55729">
    <property type="entry name" value="Acyl-CoA N-acyltransferases (Nat)"/>
    <property type="match status" value="1"/>
</dbReference>
<dbReference type="Gene3D" id="3.40.630.30">
    <property type="match status" value="1"/>
</dbReference>
<gene>
    <name evidence="2" type="ORF">Poli38472_005857</name>
</gene>
<evidence type="ECO:0000313" key="3">
    <source>
        <dbReference type="Proteomes" id="UP000794436"/>
    </source>
</evidence>
<dbReference type="Pfam" id="PF00583">
    <property type="entry name" value="Acetyltransf_1"/>
    <property type="match status" value="1"/>
</dbReference>
<dbReference type="EMBL" id="SPLM01000002">
    <property type="protein sequence ID" value="TMW68389.1"/>
    <property type="molecule type" value="Genomic_DNA"/>
</dbReference>
<dbReference type="GO" id="GO:0006048">
    <property type="term" value="P:UDP-N-acetylglucosamine biosynthetic process"/>
    <property type="evidence" value="ECO:0007669"/>
    <property type="project" value="UniProtKB-UniPathway"/>
</dbReference>
<dbReference type="UniPathway" id="UPA00113">
    <property type="reaction ID" value="UER00529"/>
</dbReference>
<dbReference type="PROSITE" id="PS51186">
    <property type="entry name" value="GNAT"/>
    <property type="match status" value="1"/>
</dbReference>
<evidence type="ECO:0000313" key="2">
    <source>
        <dbReference type="EMBL" id="TMW68389.1"/>
    </source>
</evidence>
<dbReference type="CDD" id="cd04301">
    <property type="entry name" value="NAT_SF"/>
    <property type="match status" value="1"/>
</dbReference>
<comment type="caution">
    <text evidence="2">The sequence shown here is derived from an EMBL/GenBank/DDBJ whole genome shotgun (WGS) entry which is preliminary data.</text>
</comment>
<accession>A0A8K1CSF2</accession>
<proteinExistence type="predicted"/>
<protein>
    <recommendedName>
        <fullName evidence="1">N-acetyltransferase domain-containing protein</fullName>
    </recommendedName>
</protein>
<keyword evidence="3" id="KW-1185">Reference proteome</keyword>
<dbReference type="InterPro" id="IPR000182">
    <property type="entry name" value="GNAT_dom"/>
</dbReference>
<dbReference type="InterPro" id="IPR039143">
    <property type="entry name" value="GNPNAT1-like"/>
</dbReference>
<dbReference type="GO" id="GO:0008080">
    <property type="term" value="F:N-acetyltransferase activity"/>
    <property type="evidence" value="ECO:0007669"/>
    <property type="project" value="TreeGrafter"/>
</dbReference>
<feature type="domain" description="N-acetyltransferase" evidence="1">
    <location>
        <begin position="4"/>
        <end position="149"/>
    </location>
</feature>
<reference evidence="2" key="1">
    <citation type="submission" date="2019-03" db="EMBL/GenBank/DDBJ databases">
        <title>Long read genome sequence of the mycoparasitic Pythium oligandrum ATCC 38472 isolated from sugarbeet rhizosphere.</title>
        <authorList>
            <person name="Gaulin E."/>
        </authorList>
    </citation>
    <scope>NUCLEOTIDE SEQUENCE</scope>
    <source>
        <strain evidence="2">ATCC 38472_TT</strain>
    </source>
</reference>
<evidence type="ECO:0000259" key="1">
    <source>
        <dbReference type="PROSITE" id="PS51186"/>
    </source>
</evidence>
<organism evidence="2 3">
    <name type="scientific">Pythium oligandrum</name>
    <name type="common">Mycoparasitic fungus</name>
    <dbReference type="NCBI Taxonomy" id="41045"/>
    <lineage>
        <taxon>Eukaryota</taxon>
        <taxon>Sar</taxon>
        <taxon>Stramenopiles</taxon>
        <taxon>Oomycota</taxon>
        <taxon>Peronosporomycetes</taxon>
        <taxon>Pythiales</taxon>
        <taxon>Pythiaceae</taxon>
        <taxon>Pythium</taxon>
    </lineage>
</organism>
<sequence length="152" mass="17313">MPLVVTRITTPEEFEIAKALRFQVFIQEQGFDPTKDVDEHDAAETTRHFIGKDTDLDEYVAVARVLPTPEERQVRIGRVAVLPKCRGKGHGLTLMLAVEDAMAHEADAFVLSVIYERKGFYQKCGYERLDDETYLEKGVPHCMMIKKRVSQA</sequence>
<dbReference type="PANTHER" id="PTHR13355:SF22">
    <property type="entry name" value="SLL0786 PROTEIN"/>
    <property type="match status" value="1"/>
</dbReference>
<dbReference type="AlphaFoldDB" id="A0A8K1CSF2"/>
<dbReference type="Proteomes" id="UP000794436">
    <property type="component" value="Unassembled WGS sequence"/>
</dbReference>
<dbReference type="OrthoDB" id="329272at2759"/>
<dbReference type="PANTHER" id="PTHR13355">
    <property type="entry name" value="GLUCOSAMINE 6-PHOSPHATE N-ACETYLTRANSFERASE"/>
    <property type="match status" value="1"/>
</dbReference>
<dbReference type="InterPro" id="IPR016181">
    <property type="entry name" value="Acyl_CoA_acyltransferase"/>
</dbReference>